<comment type="subcellular location">
    <subcellularLocation>
        <location evidence="1">Cytoplasm</location>
    </subcellularLocation>
</comment>
<evidence type="ECO:0000256" key="3">
    <source>
        <dbReference type="ARBA" id="ARBA00017573"/>
    </source>
</evidence>
<keyword evidence="4" id="KW-0813">Transport</keyword>
<organism evidence="10">
    <name type="scientific">Dugesia japonica</name>
    <name type="common">Planarian</name>
    <dbReference type="NCBI Taxonomy" id="6161"/>
    <lineage>
        <taxon>Eukaryota</taxon>
        <taxon>Metazoa</taxon>
        <taxon>Spiralia</taxon>
        <taxon>Lophotrochozoa</taxon>
        <taxon>Platyhelminthes</taxon>
        <taxon>Rhabditophora</taxon>
        <taxon>Seriata</taxon>
        <taxon>Tricladida</taxon>
        <taxon>Continenticola</taxon>
        <taxon>Geoplanoidea</taxon>
        <taxon>Dugesiidae</taxon>
        <taxon>Dugesia</taxon>
    </lineage>
</organism>
<dbReference type="Gene3D" id="3.30.1460.50">
    <property type="match status" value="1"/>
</dbReference>
<evidence type="ECO:0000256" key="2">
    <source>
        <dbReference type="ARBA" id="ARBA00007683"/>
    </source>
</evidence>
<keyword evidence="6" id="KW-0833">Ubl conjugation pathway</keyword>
<gene>
    <name evidence="10" type="primary">Atg3</name>
</gene>
<dbReference type="Pfam" id="PF03987">
    <property type="entry name" value="Autophagy_act_C"/>
    <property type="match status" value="1"/>
</dbReference>
<dbReference type="AlphaFoldDB" id="A0A220XHQ4"/>
<dbReference type="InterPro" id="IPR007135">
    <property type="entry name" value="Atg3/Atg10"/>
</dbReference>
<sequence>MHTMMQAMSRTALGVAEFLTPVLKESKFKETGVITPEEFVASGDFIVYHCPTWQWASGDSSKRKSFLPPDKQYLITRNLPCYKRVSHLFSNQNQIEKLVEPEDPDGGWVDAFHADETVTTLTEKASEMTLKEYKNLDDRNIHSKNINFDDDDDEDDEAVDMAAFMKGECQLEDDDLIAPPNQSAKTNKEIIKATDACQSDIVQTRTYDLQITYDKLYQTCRLWLCGYDEDRSLLTEEQMFEDFSQDHVKKTVTMEVHPHLPGGVLMASVHPCRQAEVMKKLIEAVAEGGAVLGVHQYIVIFLKFVQAVIPTIEYDYTRNFNM</sequence>
<evidence type="ECO:0000256" key="6">
    <source>
        <dbReference type="ARBA" id="ARBA00022786"/>
    </source>
</evidence>
<evidence type="ECO:0000256" key="4">
    <source>
        <dbReference type="ARBA" id="ARBA00022448"/>
    </source>
</evidence>
<evidence type="ECO:0000256" key="9">
    <source>
        <dbReference type="ARBA" id="ARBA00034553"/>
    </source>
</evidence>
<dbReference type="PANTHER" id="PTHR12866:SF2">
    <property type="entry name" value="UBIQUITIN-LIKE-CONJUGATING ENZYME ATG3"/>
    <property type="match status" value="1"/>
</dbReference>
<comment type="similarity">
    <text evidence="2">Belongs to the ATG3 family.</text>
</comment>
<keyword evidence="8" id="KW-0072">Autophagy</keyword>
<dbReference type="GO" id="GO:0000407">
    <property type="term" value="C:phagophore assembly site"/>
    <property type="evidence" value="ECO:0007669"/>
    <property type="project" value="TreeGrafter"/>
</dbReference>
<dbReference type="GO" id="GO:0000045">
    <property type="term" value="P:autophagosome assembly"/>
    <property type="evidence" value="ECO:0007669"/>
    <property type="project" value="TreeGrafter"/>
</dbReference>
<dbReference type="GO" id="GO:0005829">
    <property type="term" value="C:cytosol"/>
    <property type="evidence" value="ECO:0007669"/>
    <property type="project" value="TreeGrafter"/>
</dbReference>
<evidence type="ECO:0000313" key="10">
    <source>
        <dbReference type="EMBL" id="ASL04728.1"/>
    </source>
</evidence>
<dbReference type="EMBL" id="KX688209">
    <property type="protein sequence ID" value="ASL04728.1"/>
    <property type="molecule type" value="mRNA"/>
</dbReference>
<evidence type="ECO:0000256" key="5">
    <source>
        <dbReference type="ARBA" id="ARBA00022490"/>
    </source>
</evidence>
<keyword evidence="7" id="KW-0653">Protein transport</keyword>
<protein>
    <recommendedName>
        <fullName evidence="3">Ubiquitin-like-conjugating enzyme ATG3</fullName>
    </recommendedName>
    <alternativeName>
        <fullName evidence="9">Autophagy-related protein 3</fullName>
    </alternativeName>
</protein>
<dbReference type="GO" id="GO:0061723">
    <property type="term" value="P:glycophagy"/>
    <property type="evidence" value="ECO:0007669"/>
    <property type="project" value="TreeGrafter"/>
</dbReference>
<evidence type="ECO:0000256" key="8">
    <source>
        <dbReference type="ARBA" id="ARBA00023006"/>
    </source>
</evidence>
<dbReference type="GO" id="GO:0015031">
    <property type="term" value="P:protein transport"/>
    <property type="evidence" value="ECO:0007669"/>
    <property type="project" value="UniProtKB-KW"/>
</dbReference>
<evidence type="ECO:0000256" key="1">
    <source>
        <dbReference type="ARBA" id="ARBA00004496"/>
    </source>
</evidence>
<reference evidence="10" key="1">
    <citation type="submission" date="2016-08" db="EMBL/GenBank/DDBJ databases">
        <title>Cloning and expression analysis of autophagy related gene 3 in planarian Dugesia japonica.</title>
        <authorList>
            <person name="Ma K."/>
            <person name="Zhang Y."/>
            <person name="Chen G."/>
        </authorList>
    </citation>
    <scope>NUCLEOTIDE SEQUENCE</scope>
</reference>
<keyword evidence="5" id="KW-0963">Cytoplasm</keyword>
<accession>A0A220XHQ4</accession>
<name>A0A220XHQ4_DUGJA</name>
<dbReference type="GO" id="GO:0000422">
    <property type="term" value="P:autophagy of mitochondrion"/>
    <property type="evidence" value="ECO:0007669"/>
    <property type="project" value="TreeGrafter"/>
</dbReference>
<dbReference type="GO" id="GO:0044804">
    <property type="term" value="P:nucleophagy"/>
    <property type="evidence" value="ECO:0007669"/>
    <property type="project" value="TreeGrafter"/>
</dbReference>
<dbReference type="PANTHER" id="PTHR12866">
    <property type="entry name" value="UBIQUITIN-LIKE-CONJUGATING ENZYME ATG3"/>
    <property type="match status" value="1"/>
</dbReference>
<dbReference type="GO" id="GO:0019776">
    <property type="term" value="F:Atg8-family ligase activity"/>
    <property type="evidence" value="ECO:0007669"/>
    <property type="project" value="TreeGrafter"/>
</dbReference>
<proteinExistence type="evidence at transcript level"/>
<evidence type="ECO:0000256" key="7">
    <source>
        <dbReference type="ARBA" id="ARBA00022927"/>
    </source>
</evidence>